<dbReference type="Proteomes" id="UP000597444">
    <property type="component" value="Unassembled WGS sequence"/>
</dbReference>
<evidence type="ECO:0000256" key="5">
    <source>
        <dbReference type="SAM" id="MobiDB-lite"/>
    </source>
</evidence>
<keyword evidence="2 4" id="KW-0238">DNA-binding</keyword>
<dbReference type="PANTHER" id="PTHR30055">
    <property type="entry name" value="HTH-TYPE TRANSCRIPTIONAL REGULATOR RUTR"/>
    <property type="match status" value="1"/>
</dbReference>
<dbReference type="InterPro" id="IPR050109">
    <property type="entry name" value="HTH-type_TetR-like_transc_reg"/>
</dbReference>
<comment type="caution">
    <text evidence="7">The sequence shown here is derived from an EMBL/GenBank/DDBJ whole genome shotgun (WGS) entry which is preliminary data.</text>
</comment>
<dbReference type="SUPFAM" id="SSF48498">
    <property type="entry name" value="Tetracyclin repressor-like, C-terminal domain"/>
    <property type="match status" value="1"/>
</dbReference>
<dbReference type="InterPro" id="IPR001647">
    <property type="entry name" value="HTH_TetR"/>
</dbReference>
<keyword evidence="3" id="KW-0804">Transcription</keyword>
<dbReference type="PANTHER" id="PTHR30055:SF238">
    <property type="entry name" value="MYCOFACTOCIN BIOSYNTHESIS TRANSCRIPTIONAL REGULATOR MFTR-RELATED"/>
    <property type="match status" value="1"/>
</dbReference>
<feature type="region of interest" description="Disordered" evidence="5">
    <location>
        <begin position="1"/>
        <end position="20"/>
    </location>
</feature>
<evidence type="ECO:0000313" key="8">
    <source>
        <dbReference type="Proteomes" id="UP000597444"/>
    </source>
</evidence>
<keyword evidence="1" id="KW-0805">Transcription regulation</keyword>
<feature type="compositionally biased region" description="Basic residues" evidence="5">
    <location>
        <begin position="1"/>
        <end position="13"/>
    </location>
</feature>
<dbReference type="GO" id="GO:0000976">
    <property type="term" value="F:transcription cis-regulatory region binding"/>
    <property type="evidence" value="ECO:0007669"/>
    <property type="project" value="TreeGrafter"/>
</dbReference>
<dbReference type="RefSeq" id="WP_220209088.1">
    <property type="nucleotide sequence ID" value="NZ_BNJK01000002.1"/>
</dbReference>
<gene>
    <name evidence="7" type="ORF">KSF_083830</name>
</gene>
<accession>A0A8J3N7D0</accession>
<name>A0A8J3N7D0_9CHLR</name>
<dbReference type="PRINTS" id="PR00455">
    <property type="entry name" value="HTHTETR"/>
</dbReference>
<dbReference type="Gene3D" id="1.10.357.10">
    <property type="entry name" value="Tetracycline Repressor, domain 2"/>
    <property type="match status" value="1"/>
</dbReference>
<proteinExistence type="predicted"/>
<evidence type="ECO:0000256" key="3">
    <source>
        <dbReference type="ARBA" id="ARBA00023163"/>
    </source>
</evidence>
<evidence type="ECO:0000256" key="1">
    <source>
        <dbReference type="ARBA" id="ARBA00023015"/>
    </source>
</evidence>
<dbReference type="InterPro" id="IPR036271">
    <property type="entry name" value="Tet_transcr_reg_TetR-rel_C_sf"/>
</dbReference>
<evidence type="ECO:0000256" key="4">
    <source>
        <dbReference type="PROSITE-ProRule" id="PRU00335"/>
    </source>
</evidence>
<dbReference type="AlphaFoldDB" id="A0A8J3N7D0"/>
<dbReference type="PROSITE" id="PS50977">
    <property type="entry name" value="HTH_TETR_2"/>
    <property type="match status" value="1"/>
</dbReference>
<feature type="DNA-binding region" description="H-T-H motif" evidence="4">
    <location>
        <begin position="42"/>
        <end position="61"/>
    </location>
</feature>
<evidence type="ECO:0000313" key="7">
    <source>
        <dbReference type="EMBL" id="GHO98335.1"/>
    </source>
</evidence>
<organism evidence="7 8">
    <name type="scientific">Reticulibacter mediterranei</name>
    <dbReference type="NCBI Taxonomy" id="2778369"/>
    <lineage>
        <taxon>Bacteria</taxon>
        <taxon>Bacillati</taxon>
        <taxon>Chloroflexota</taxon>
        <taxon>Ktedonobacteria</taxon>
        <taxon>Ktedonobacterales</taxon>
        <taxon>Reticulibacteraceae</taxon>
        <taxon>Reticulibacter</taxon>
    </lineage>
</organism>
<dbReference type="InterPro" id="IPR009057">
    <property type="entry name" value="Homeodomain-like_sf"/>
</dbReference>
<sequence length="221" mass="25161">MEINKRPTRLGRPPKHEDRNTRERILDAAIELFARQGIAGTSLRQIAQAVGIKESAIYAHFEGKEALCPAIFARFGPPAAVVDELLASDSSTIARSRPEVVLRDMAQRVIARWNEPQARLFLSLLLREGMGGSEALMRPAKQLVLDLLTPIVRQWMEQGLIRKDFPPELLIWEFLAPLTLIRISYWHAQATEEEVELGYRLAERHIDYFLRIALIDKTSNV</sequence>
<protein>
    <recommendedName>
        <fullName evidence="6">HTH tetR-type domain-containing protein</fullName>
    </recommendedName>
</protein>
<keyword evidence="8" id="KW-1185">Reference proteome</keyword>
<dbReference type="SUPFAM" id="SSF46689">
    <property type="entry name" value="Homeodomain-like"/>
    <property type="match status" value="1"/>
</dbReference>
<evidence type="ECO:0000259" key="6">
    <source>
        <dbReference type="PROSITE" id="PS50977"/>
    </source>
</evidence>
<evidence type="ECO:0000256" key="2">
    <source>
        <dbReference type="ARBA" id="ARBA00023125"/>
    </source>
</evidence>
<dbReference type="GO" id="GO:0003700">
    <property type="term" value="F:DNA-binding transcription factor activity"/>
    <property type="evidence" value="ECO:0007669"/>
    <property type="project" value="TreeGrafter"/>
</dbReference>
<feature type="domain" description="HTH tetR-type" evidence="6">
    <location>
        <begin position="19"/>
        <end position="79"/>
    </location>
</feature>
<dbReference type="Pfam" id="PF00440">
    <property type="entry name" value="TetR_N"/>
    <property type="match status" value="1"/>
</dbReference>
<dbReference type="EMBL" id="BNJK01000002">
    <property type="protein sequence ID" value="GHO98335.1"/>
    <property type="molecule type" value="Genomic_DNA"/>
</dbReference>
<reference evidence="7" key="1">
    <citation type="submission" date="2020-10" db="EMBL/GenBank/DDBJ databases">
        <title>Taxonomic study of unclassified bacteria belonging to the class Ktedonobacteria.</title>
        <authorList>
            <person name="Yabe S."/>
            <person name="Wang C.M."/>
            <person name="Zheng Y."/>
            <person name="Sakai Y."/>
            <person name="Cavaletti L."/>
            <person name="Monciardini P."/>
            <person name="Donadio S."/>
        </authorList>
    </citation>
    <scope>NUCLEOTIDE SEQUENCE</scope>
    <source>
        <strain evidence="7">ID150040</strain>
    </source>
</reference>